<dbReference type="GO" id="GO:1990116">
    <property type="term" value="P:ribosome-associated ubiquitin-dependent protein catabolic process"/>
    <property type="evidence" value="ECO:0007669"/>
    <property type="project" value="TreeGrafter"/>
</dbReference>
<dbReference type="PANTHER" id="PTHR22684:SF0">
    <property type="entry name" value="RIBOSOME QUALITY CONTROL COMPLEX SUBUNIT TCF25"/>
    <property type="match status" value="1"/>
</dbReference>
<evidence type="ECO:0000313" key="2">
    <source>
        <dbReference type="EMBL" id="KAF2997300.1"/>
    </source>
</evidence>
<dbReference type="PANTHER" id="PTHR22684">
    <property type="entry name" value="NULP1-RELATED"/>
    <property type="match status" value="1"/>
</dbReference>
<evidence type="ECO:0000313" key="3">
    <source>
        <dbReference type="Proteomes" id="UP000801428"/>
    </source>
</evidence>
<dbReference type="OrthoDB" id="205993at2759"/>
<dbReference type="GO" id="GO:0072344">
    <property type="term" value="P:rescue of stalled ribosome"/>
    <property type="evidence" value="ECO:0007669"/>
    <property type="project" value="TreeGrafter"/>
</dbReference>
<dbReference type="AlphaFoldDB" id="A0A9P4T8R2"/>
<accession>A0A9P4T8R2</accession>
<feature type="region of interest" description="Disordered" evidence="1">
    <location>
        <begin position="558"/>
        <end position="584"/>
    </location>
</feature>
<organism evidence="2 3">
    <name type="scientific">Curvularia kusanoi</name>
    <name type="common">Cochliobolus kusanoi</name>
    <dbReference type="NCBI Taxonomy" id="90978"/>
    <lineage>
        <taxon>Eukaryota</taxon>
        <taxon>Fungi</taxon>
        <taxon>Dikarya</taxon>
        <taxon>Ascomycota</taxon>
        <taxon>Pezizomycotina</taxon>
        <taxon>Dothideomycetes</taxon>
        <taxon>Pleosporomycetidae</taxon>
        <taxon>Pleosporales</taxon>
        <taxon>Pleosporineae</taxon>
        <taxon>Pleosporaceae</taxon>
        <taxon>Curvularia</taxon>
    </lineage>
</organism>
<protein>
    <recommendedName>
        <fullName evidence="4">DUF654-domain-containing protein</fullName>
    </recommendedName>
</protein>
<feature type="compositionally biased region" description="Acidic residues" evidence="1">
    <location>
        <begin position="52"/>
        <end position="73"/>
    </location>
</feature>
<gene>
    <name evidence="2" type="ORF">E8E13_001187</name>
</gene>
<proteinExistence type="predicted"/>
<dbReference type="EMBL" id="SWKU01000023">
    <property type="protein sequence ID" value="KAF2997300.1"/>
    <property type="molecule type" value="Genomic_DNA"/>
</dbReference>
<dbReference type="InterPro" id="IPR006994">
    <property type="entry name" value="TCF25/Rqc1"/>
</dbReference>
<evidence type="ECO:0000256" key="1">
    <source>
        <dbReference type="SAM" id="MobiDB-lite"/>
    </source>
</evidence>
<feature type="region of interest" description="Disordered" evidence="1">
    <location>
        <begin position="1"/>
        <end position="117"/>
    </location>
</feature>
<comment type="caution">
    <text evidence="2">The sequence shown here is derived from an EMBL/GenBank/DDBJ whole genome shotgun (WGS) entry which is preliminary data.</text>
</comment>
<dbReference type="Pfam" id="PF04910">
    <property type="entry name" value="Tcf25"/>
    <property type="match status" value="1"/>
</dbReference>
<keyword evidence="3" id="KW-1185">Reference proteome</keyword>
<feature type="compositionally biased region" description="Basic and acidic residues" evidence="1">
    <location>
        <begin position="9"/>
        <end position="19"/>
    </location>
</feature>
<evidence type="ECO:0008006" key="4">
    <source>
        <dbReference type="Google" id="ProtNLM"/>
    </source>
</evidence>
<dbReference type="Proteomes" id="UP000801428">
    <property type="component" value="Unassembled WGS sequence"/>
</dbReference>
<sequence>MSSRALRRAQKEQEEKALQDRLAQLEQSDDESEEEVAPKSQAKPSLFAMLGDVEDDQDKDDQDDEDDDDDQEQNELAQEPVVELSRPLKPAKKSKKKKKKGKNKSNIATPQKDATDSGLDEIDQALLALRVTSSGNKATGEPLQPAVSEETEQLCSALKIDTTHLHAANEMKKLFGRTALQHADDDEPRQRGAQGIAARVNGRNQPGSRLTGLSLRRNIFIQGKEEWPRATSGGLGMEIVAKHDDGTVEYRFVHNSSYQETQRQFHVCVASYDPERMIQLLHTNPYHISTLLQVSEIAKQQRDNASASDLLERALFTFGRSVHSTFSTTLSAGKARLSFSRPENREFFLAIWRYIATLCVRATFRTALEWARLMLSLAPEEDPYCMRLTVDQLALRGRSPESLVAIAESDVLERAWKIPPNIAFSVSLAHLRLKDPVKARTTLKTAVREYPWLAARLCKELDISPIPKPVWGKEPIDDFQELLTQLYAPRAKDLWNTTEGTSLLVEICYSFDEPLSDGADPYWLQSINELDLARHVILTDDQSLISLIDTKVKEQYTSVSDPLPPVNNNASYDASSISGARGQRSTSDRNALLSDLEDLRRYFQSIDIEGLVGGGLTEENLVRALQEGGSSLDEFRRNSERFQVVRARLQDVGVQVVFEGEGRAEGLQEDEESDV</sequence>
<name>A0A9P4T8R2_CURKU</name>
<dbReference type="GO" id="GO:1990112">
    <property type="term" value="C:RQC complex"/>
    <property type="evidence" value="ECO:0007669"/>
    <property type="project" value="TreeGrafter"/>
</dbReference>
<reference evidence="2" key="1">
    <citation type="submission" date="2019-04" db="EMBL/GenBank/DDBJ databases">
        <title>Sequencing of skin fungus with MAO and IRED activity.</title>
        <authorList>
            <person name="Marsaioli A.J."/>
            <person name="Bonatto J.M.C."/>
            <person name="Reis Junior O."/>
        </authorList>
    </citation>
    <scope>NUCLEOTIDE SEQUENCE</scope>
    <source>
        <strain evidence="2">30M1</strain>
    </source>
</reference>
<feature type="compositionally biased region" description="Basic residues" evidence="1">
    <location>
        <begin position="89"/>
        <end position="103"/>
    </location>
</feature>